<evidence type="ECO:0000313" key="8">
    <source>
        <dbReference type="EMBL" id="KAK0581812.1"/>
    </source>
</evidence>
<feature type="compositionally biased region" description="Basic residues" evidence="5">
    <location>
        <begin position="1235"/>
        <end position="1249"/>
    </location>
</feature>
<dbReference type="InterPro" id="IPR000270">
    <property type="entry name" value="PB1_dom"/>
</dbReference>
<dbReference type="SMART" id="SM00666">
    <property type="entry name" value="PB1"/>
    <property type="match status" value="1"/>
</dbReference>
<dbReference type="Pfam" id="PF03108">
    <property type="entry name" value="DBD_Tnp_Mut"/>
    <property type="match status" value="1"/>
</dbReference>
<evidence type="ECO:0000256" key="2">
    <source>
        <dbReference type="ARBA" id="ARBA00022771"/>
    </source>
</evidence>
<evidence type="ECO:0000313" key="9">
    <source>
        <dbReference type="Proteomes" id="UP001168877"/>
    </source>
</evidence>
<proteinExistence type="predicted"/>
<keyword evidence="6" id="KW-0732">Signal</keyword>
<evidence type="ECO:0000256" key="1">
    <source>
        <dbReference type="ARBA" id="ARBA00022723"/>
    </source>
</evidence>
<keyword evidence="1" id="KW-0479">Metal-binding</keyword>
<evidence type="ECO:0000256" key="6">
    <source>
        <dbReference type="SAM" id="SignalP"/>
    </source>
</evidence>
<name>A0AA39RXA3_ACESA</name>
<dbReference type="InterPro" id="IPR004332">
    <property type="entry name" value="Transposase_MuDR"/>
</dbReference>
<feature type="region of interest" description="Disordered" evidence="5">
    <location>
        <begin position="1219"/>
        <end position="1249"/>
    </location>
</feature>
<dbReference type="InterPro" id="IPR018289">
    <property type="entry name" value="MULE_transposase_dom"/>
</dbReference>
<sequence length="1268" mass="141097">MEGQVHVMFVLINVLGMLLGARGKDYASAVGDPGMRRDGLRVGFEAWNFCNEVGQEAPEMGSPRAADCFDLSNSSLVHKVSEAENKLGVGKPFPGINPGALKNPDLYAAEKEKYLGSLCQVEDKPQPWQFWMVMLKNGNYDTTSGLCPENGKKVPPFEPGGFPCSGDGCMNQPILFHQPTQLLEDGTTMTGSFNGTFELDAEVGGGLTSFYEVVWEKKLGVGSWVFKHKLKTSKKYPWLMLYLRADATKGFSGGYHYDTRGMLKTLPESPNFKVRLTLDIKQGGGPKSQFYLVDIGSCWKNDGRQCDGDVLSDVTRYSEMIINPQTAAWCGPTSQKNCPPYHITPKNIKIYRNDTAHFPYGAYHYYCAPGNAQHLEQPVDTCDPYSNPQAQEIVQLLPHPIWADYGYPTKQGDGWEGDGRTWELDVGGLSSRLYFYQDPGTTPARRIWRSIDMGTEIFVSDKDEVAEVSGLVIGSYIEAMAKGSIIAICQSGGKFTTGSDGSLSYTGGDAHAIGVSHETKFNELKSEMAEMWKYAPNAMAIKYFLPNNKKTLITISSNKDIKRMIDFHKDSGTVDVYITIDENPTNNVSPVPCSRSSRTTVAESVTPLFNLFPVSSVSGDSGQLNTSTPVTFGDGNGNTEQPNILVDGNIGQPNILVDGNIGQPNIIVDGNIGQPNFLAPVGSDVGDAAQQKLYKSWKNSITGVHQKFKNVHEFRDALRKYATSHGFTYTFKKNECTRVTAKCKGEGCPWRVHASRVPTTQLFQIKTMNATHTCRTGTELANPRSASRKLVACIVKEKLLETPNSKPRDIAEQIHRNFGIELKYSQAWRGIETAREELQGSCKASYNRLPWLCQKIVETNPGSVVTLITREDLSFHRLFVAFHASLCGFQNGCRPLIFLDTLTLKSKYQSELLTATALDGDDGIFPVAFAVVDVLNDDNWHWFLLQLKSALSACQPITFVADRDKGLRQSIFTVFETSYHAYCLHHLIEEFKKDLQGSCTEEDVNVIITHLYDASHAGTIDGFRKSIGNIRQISTHACEWILLSEPEHWANALFEGSRYNHTSSAIAESFYSWVTELPVLPVVQIIDTVRRKVMELIYNRRMDSNRWLTRLTPSLEEKLQKEILKAQSLQVQLGLNSAFEVCDGLGVVNVVNIDLGKCSCGDWQLNGYPCFHAVAVLQRMGEDLYNYCSKYYTTETFQSTYTESINPLPPVDKQPVDIESEQILPPPLRRASGPPKKRRIRSKGPKRPLRCSKCNGVGHNRATCHVYA</sequence>
<dbReference type="AlphaFoldDB" id="A0AA39RXA3"/>
<keyword evidence="9" id="KW-1185">Reference proteome</keyword>
<dbReference type="SUPFAM" id="SSF54277">
    <property type="entry name" value="CAD &amp; PB1 domains"/>
    <property type="match status" value="1"/>
</dbReference>
<protein>
    <recommendedName>
        <fullName evidence="7">SWIM-type domain-containing protein</fullName>
    </recommendedName>
</protein>
<dbReference type="InterPro" id="IPR007527">
    <property type="entry name" value="Znf_SWIM"/>
</dbReference>
<dbReference type="SMART" id="SM00575">
    <property type="entry name" value="ZnF_PMZ"/>
    <property type="match status" value="1"/>
</dbReference>
<feature type="signal peptide" evidence="6">
    <location>
        <begin position="1"/>
        <end position="23"/>
    </location>
</feature>
<reference evidence="8" key="1">
    <citation type="journal article" date="2022" name="Plant J.">
        <title>Strategies of tolerance reflected in two North American maple genomes.</title>
        <authorList>
            <person name="McEvoy S.L."/>
            <person name="Sezen U.U."/>
            <person name="Trouern-Trend A."/>
            <person name="McMahon S.M."/>
            <person name="Schaberg P.G."/>
            <person name="Yang J."/>
            <person name="Wegrzyn J.L."/>
            <person name="Swenson N.G."/>
        </authorList>
    </citation>
    <scope>NUCLEOTIDE SEQUENCE</scope>
    <source>
        <strain evidence="8">NS2018</strain>
    </source>
</reference>
<gene>
    <name evidence="8" type="ORF">LWI29_018294</name>
</gene>
<evidence type="ECO:0000256" key="5">
    <source>
        <dbReference type="SAM" id="MobiDB-lite"/>
    </source>
</evidence>
<evidence type="ECO:0000256" key="4">
    <source>
        <dbReference type="PROSITE-ProRule" id="PRU00325"/>
    </source>
</evidence>
<dbReference type="PANTHER" id="PTHR33916:SF8">
    <property type="entry name" value="OS05G0272800 PROTEIN"/>
    <property type="match status" value="1"/>
</dbReference>
<comment type="caution">
    <text evidence="8">The sequence shown here is derived from an EMBL/GenBank/DDBJ whole genome shotgun (WGS) entry which is preliminary data.</text>
</comment>
<dbReference type="PROSITE" id="PS50966">
    <property type="entry name" value="ZF_SWIM"/>
    <property type="match status" value="1"/>
</dbReference>
<dbReference type="GO" id="GO:0008270">
    <property type="term" value="F:zinc ion binding"/>
    <property type="evidence" value="ECO:0007669"/>
    <property type="project" value="UniProtKB-KW"/>
</dbReference>
<dbReference type="Pfam" id="PF10551">
    <property type="entry name" value="MULE"/>
    <property type="match status" value="1"/>
</dbReference>
<dbReference type="InterPro" id="IPR006564">
    <property type="entry name" value="Znf_PMZ"/>
</dbReference>
<dbReference type="Proteomes" id="UP001168877">
    <property type="component" value="Unassembled WGS sequence"/>
</dbReference>
<evidence type="ECO:0000259" key="7">
    <source>
        <dbReference type="PROSITE" id="PS50966"/>
    </source>
</evidence>
<evidence type="ECO:0000256" key="3">
    <source>
        <dbReference type="ARBA" id="ARBA00022833"/>
    </source>
</evidence>
<feature type="domain" description="SWIM-type" evidence="7">
    <location>
        <begin position="1149"/>
        <end position="1181"/>
    </location>
</feature>
<reference evidence="8" key="2">
    <citation type="submission" date="2023-06" db="EMBL/GenBank/DDBJ databases">
        <authorList>
            <person name="Swenson N.G."/>
            <person name="Wegrzyn J.L."/>
            <person name="Mcevoy S.L."/>
        </authorList>
    </citation>
    <scope>NUCLEOTIDE SEQUENCE</scope>
    <source>
        <strain evidence="8">NS2018</strain>
        <tissue evidence="8">Leaf</tissue>
    </source>
</reference>
<dbReference type="PANTHER" id="PTHR33916">
    <property type="entry name" value="EXPANSIN-LIKE EG45 DOMAIN-CONTAINING PROTEIN"/>
    <property type="match status" value="1"/>
</dbReference>
<keyword evidence="3" id="KW-0862">Zinc</keyword>
<keyword evidence="2 4" id="KW-0863">Zinc-finger</keyword>
<feature type="chain" id="PRO_5041379954" description="SWIM-type domain-containing protein" evidence="6">
    <location>
        <begin position="24"/>
        <end position="1268"/>
    </location>
</feature>
<dbReference type="Pfam" id="PF00564">
    <property type="entry name" value="PB1"/>
    <property type="match status" value="1"/>
</dbReference>
<dbReference type="Pfam" id="PF24804">
    <property type="entry name" value="DUF7705"/>
    <property type="match status" value="1"/>
</dbReference>
<dbReference type="InterPro" id="IPR056122">
    <property type="entry name" value="DUF7705"/>
</dbReference>
<accession>A0AA39RXA3</accession>
<organism evidence="8 9">
    <name type="scientific">Acer saccharum</name>
    <name type="common">Sugar maple</name>
    <dbReference type="NCBI Taxonomy" id="4024"/>
    <lineage>
        <taxon>Eukaryota</taxon>
        <taxon>Viridiplantae</taxon>
        <taxon>Streptophyta</taxon>
        <taxon>Embryophyta</taxon>
        <taxon>Tracheophyta</taxon>
        <taxon>Spermatophyta</taxon>
        <taxon>Magnoliopsida</taxon>
        <taxon>eudicotyledons</taxon>
        <taxon>Gunneridae</taxon>
        <taxon>Pentapetalae</taxon>
        <taxon>rosids</taxon>
        <taxon>malvids</taxon>
        <taxon>Sapindales</taxon>
        <taxon>Sapindaceae</taxon>
        <taxon>Hippocastanoideae</taxon>
        <taxon>Acereae</taxon>
        <taxon>Acer</taxon>
    </lineage>
</organism>
<dbReference type="Pfam" id="PF04434">
    <property type="entry name" value="SWIM"/>
    <property type="match status" value="1"/>
</dbReference>
<dbReference type="EMBL" id="JAUESC010000384">
    <property type="protein sequence ID" value="KAK0581812.1"/>
    <property type="molecule type" value="Genomic_DNA"/>
</dbReference>